<dbReference type="EMBL" id="GBRH01206513">
    <property type="protein sequence ID" value="JAD91382.1"/>
    <property type="molecule type" value="Transcribed_RNA"/>
</dbReference>
<accession>A0A0A9E5W6</accession>
<name>A0A0A9E5W6_ARUDO</name>
<protein>
    <submittedName>
        <fullName evidence="1">Uncharacterized protein</fullName>
    </submittedName>
</protein>
<evidence type="ECO:0000313" key="1">
    <source>
        <dbReference type="EMBL" id="JAD91382.1"/>
    </source>
</evidence>
<proteinExistence type="predicted"/>
<reference evidence="1" key="2">
    <citation type="journal article" date="2015" name="Data Brief">
        <title>Shoot transcriptome of the giant reed, Arundo donax.</title>
        <authorList>
            <person name="Barrero R.A."/>
            <person name="Guerrero F.D."/>
            <person name="Moolhuijzen P."/>
            <person name="Goolsby J.A."/>
            <person name="Tidwell J."/>
            <person name="Bellgard S.E."/>
            <person name="Bellgard M.I."/>
        </authorList>
    </citation>
    <scope>NUCLEOTIDE SEQUENCE</scope>
    <source>
        <tissue evidence="1">Shoot tissue taken approximately 20 cm above the soil surface</tissue>
    </source>
</reference>
<sequence length="51" mass="5698">MHKNLPSGFLCHNALLTEFSPMLPSTSCKEAIKSAKPVLPKQTKLQQLKYV</sequence>
<organism evidence="1">
    <name type="scientific">Arundo donax</name>
    <name type="common">Giant reed</name>
    <name type="synonym">Donax arundinaceus</name>
    <dbReference type="NCBI Taxonomy" id="35708"/>
    <lineage>
        <taxon>Eukaryota</taxon>
        <taxon>Viridiplantae</taxon>
        <taxon>Streptophyta</taxon>
        <taxon>Embryophyta</taxon>
        <taxon>Tracheophyta</taxon>
        <taxon>Spermatophyta</taxon>
        <taxon>Magnoliopsida</taxon>
        <taxon>Liliopsida</taxon>
        <taxon>Poales</taxon>
        <taxon>Poaceae</taxon>
        <taxon>PACMAD clade</taxon>
        <taxon>Arundinoideae</taxon>
        <taxon>Arundineae</taxon>
        <taxon>Arundo</taxon>
    </lineage>
</organism>
<dbReference type="AlphaFoldDB" id="A0A0A9E5W6"/>
<reference evidence="1" key="1">
    <citation type="submission" date="2014-09" db="EMBL/GenBank/DDBJ databases">
        <authorList>
            <person name="Magalhaes I.L.F."/>
            <person name="Oliveira U."/>
            <person name="Santos F.R."/>
            <person name="Vidigal T.H.D.A."/>
            <person name="Brescovit A.D."/>
            <person name="Santos A.J."/>
        </authorList>
    </citation>
    <scope>NUCLEOTIDE SEQUENCE</scope>
    <source>
        <tissue evidence="1">Shoot tissue taken approximately 20 cm above the soil surface</tissue>
    </source>
</reference>